<keyword evidence="3" id="KW-1185">Reference proteome</keyword>
<evidence type="ECO:0000313" key="2">
    <source>
        <dbReference type="EMBL" id="KAK7018778.1"/>
    </source>
</evidence>
<dbReference type="AlphaFoldDB" id="A0AAW0B1S6"/>
<feature type="region of interest" description="Disordered" evidence="1">
    <location>
        <begin position="187"/>
        <end position="247"/>
    </location>
</feature>
<sequence>MSRASSQRRIAFEEMVRAARNGRELLLTRDIPNRWSSAHLMVHRTILLRPQLDAFRVHSAHGNEMTPHILSKYEFKGLVQCEEILRVPHAFQHFLSQEDTPSLAYAIPAFYAVVDQWLALQDKYPDLYDVIEPGIAKLQAYLAKIDDIPAYLFSMIINPLVKMRCIDERMPRRRNEILEMLYKEKRAYQDDSPSPSSGPTDTSATFELGCQLGNSGSGNGHQCEAHQRKRGRRGVLVSSGQHPGSSW</sequence>
<comment type="caution">
    <text evidence="2">The sequence shown here is derived from an EMBL/GenBank/DDBJ whole genome shotgun (WGS) entry which is preliminary data.</text>
</comment>
<dbReference type="EMBL" id="JAYKXP010000219">
    <property type="protein sequence ID" value="KAK7018778.1"/>
    <property type="molecule type" value="Genomic_DNA"/>
</dbReference>
<organism evidence="2 3">
    <name type="scientific">Paramarasmius palmivorus</name>
    <dbReference type="NCBI Taxonomy" id="297713"/>
    <lineage>
        <taxon>Eukaryota</taxon>
        <taxon>Fungi</taxon>
        <taxon>Dikarya</taxon>
        <taxon>Basidiomycota</taxon>
        <taxon>Agaricomycotina</taxon>
        <taxon>Agaricomycetes</taxon>
        <taxon>Agaricomycetidae</taxon>
        <taxon>Agaricales</taxon>
        <taxon>Marasmiineae</taxon>
        <taxon>Marasmiaceae</taxon>
        <taxon>Paramarasmius</taxon>
    </lineage>
</organism>
<dbReference type="SUPFAM" id="SSF53098">
    <property type="entry name" value="Ribonuclease H-like"/>
    <property type="match status" value="1"/>
</dbReference>
<protein>
    <submittedName>
        <fullName evidence="2">Uncharacterized protein</fullName>
    </submittedName>
</protein>
<proteinExistence type="predicted"/>
<evidence type="ECO:0000313" key="3">
    <source>
        <dbReference type="Proteomes" id="UP001383192"/>
    </source>
</evidence>
<accession>A0AAW0B1S6</accession>
<feature type="compositionally biased region" description="Low complexity" evidence="1">
    <location>
        <begin position="190"/>
        <end position="205"/>
    </location>
</feature>
<dbReference type="Proteomes" id="UP001383192">
    <property type="component" value="Unassembled WGS sequence"/>
</dbReference>
<dbReference type="InterPro" id="IPR012337">
    <property type="entry name" value="RNaseH-like_sf"/>
</dbReference>
<name>A0AAW0B1S6_9AGAR</name>
<evidence type="ECO:0000256" key="1">
    <source>
        <dbReference type="SAM" id="MobiDB-lite"/>
    </source>
</evidence>
<reference evidence="2 3" key="1">
    <citation type="submission" date="2024-01" db="EMBL/GenBank/DDBJ databases">
        <title>A draft genome for a cacao thread blight-causing isolate of Paramarasmius palmivorus.</title>
        <authorList>
            <person name="Baruah I.K."/>
            <person name="Bukari Y."/>
            <person name="Amoako-Attah I."/>
            <person name="Meinhardt L.W."/>
            <person name="Bailey B.A."/>
            <person name="Cohen S.P."/>
        </authorList>
    </citation>
    <scope>NUCLEOTIDE SEQUENCE [LARGE SCALE GENOMIC DNA]</scope>
    <source>
        <strain evidence="2 3">GH-12</strain>
    </source>
</reference>
<gene>
    <name evidence="2" type="ORF">VNI00_018240</name>
</gene>
<feature type="compositionally biased region" description="Polar residues" evidence="1">
    <location>
        <begin position="238"/>
        <end position="247"/>
    </location>
</feature>